<feature type="region of interest" description="SAM motif III" evidence="6">
    <location>
        <begin position="216"/>
        <end position="225"/>
    </location>
</feature>
<evidence type="ECO:0000256" key="2">
    <source>
        <dbReference type="ARBA" id="ARBA00022589"/>
    </source>
</evidence>
<keyword evidence="5 6" id="KW-0949">S-adenosyl-L-methionine</keyword>
<dbReference type="SUPFAM" id="SSF53335">
    <property type="entry name" value="S-adenosyl-L-methionine-dependent methyltransferases"/>
    <property type="match status" value="1"/>
</dbReference>
<comment type="caution">
    <text evidence="8">The sequence shown here is derived from an EMBL/GenBank/DDBJ whole genome shotgun (WGS) entry which is preliminary data.</text>
</comment>
<dbReference type="Pfam" id="PF13649">
    <property type="entry name" value="Methyltransf_25"/>
    <property type="match status" value="1"/>
</dbReference>
<keyword evidence="3 6" id="KW-0489">Methyltransferase</keyword>
<organism evidence="8 9">
    <name type="scientific">Haematococcus lacustris</name>
    <name type="common">Green alga</name>
    <name type="synonym">Haematococcus pluvialis</name>
    <dbReference type="NCBI Taxonomy" id="44745"/>
    <lineage>
        <taxon>Eukaryota</taxon>
        <taxon>Viridiplantae</taxon>
        <taxon>Chlorophyta</taxon>
        <taxon>core chlorophytes</taxon>
        <taxon>Chlorophyceae</taxon>
        <taxon>CS clade</taxon>
        <taxon>Chlamydomonadales</taxon>
        <taxon>Haematococcaceae</taxon>
        <taxon>Haematococcus</taxon>
    </lineage>
</organism>
<dbReference type="FunFam" id="3.40.50.150:FF:000669">
    <property type="entry name" value="Cyanobacterial-type MPBQ/MSBQ methyltransferase"/>
    <property type="match status" value="1"/>
</dbReference>
<gene>
    <name evidence="8" type="ORF">HaLaN_27964</name>
</gene>
<evidence type="ECO:0000256" key="5">
    <source>
        <dbReference type="ARBA" id="ARBA00022691"/>
    </source>
</evidence>
<keyword evidence="2" id="KW-0017">Alkaloid metabolism</keyword>
<protein>
    <submittedName>
        <fullName evidence="8">Putative tocopherol O-methyltransferase, chloroplastic</fullName>
    </submittedName>
</protein>
<evidence type="ECO:0000313" key="9">
    <source>
        <dbReference type="Proteomes" id="UP000485058"/>
    </source>
</evidence>
<dbReference type="PANTHER" id="PTHR44068">
    <property type="entry name" value="ZGC:194242"/>
    <property type="match status" value="1"/>
</dbReference>
<comment type="similarity">
    <text evidence="6">Belongs to the class I-like SAM-binding methyltransferase superfamily. gTMT family.</text>
</comment>
<feature type="region of interest" description="SAM motif I" evidence="6">
    <location>
        <begin position="126"/>
        <end position="135"/>
    </location>
</feature>
<dbReference type="PANTHER" id="PTHR44068:SF11">
    <property type="entry name" value="GERANYL DIPHOSPHATE 2-C-METHYLTRANSFERASE"/>
    <property type="match status" value="1"/>
</dbReference>
<feature type="region of interest" description="SAM motif II" evidence="6">
    <location>
        <begin position="189"/>
        <end position="197"/>
    </location>
</feature>
<comment type="pathway">
    <text evidence="1">Alkaloid biosynthesis.</text>
</comment>
<dbReference type="GO" id="GO:0032259">
    <property type="term" value="P:methylation"/>
    <property type="evidence" value="ECO:0007669"/>
    <property type="project" value="UniProtKB-UniRule"/>
</dbReference>
<dbReference type="GO" id="GO:0008168">
    <property type="term" value="F:methyltransferase activity"/>
    <property type="evidence" value="ECO:0007669"/>
    <property type="project" value="UniProtKB-KW"/>
</dbReference>
<dbReference type="InterPro" id="IPR025774">
    <property type="entry name" value="PiNMT-like"/>
</dbReference>
<feature type="domain" description="Methyltransferase" evidence="7">
    <location>
        <begin position="126"/>
        <end position="221"/>
    </location>
</feature>
<evidence type="ECO:0000313" key="8">
    <source>
        <dbReference type="EMBL" id="GFH29323.1"/>
    </source>
</evidence>
<dbReference type="Proteomes" id="UP000485058">
    <property type="component" value="Unassembled WGS sequence"/>
</dbReference>
<evidence type="ECO:0000259" key="7">
    <source>
        <dbReference type="Pfam" id="PF13649"/>
    </source>
</evidence>
<evidence type="ECO:0000256" key="4">
    <source>
        <dbReference type="ARBA" id="ARBA00022679"/>
    </source>
</evidence>
<keyword evidence="9" id="KW-1185">Reference proteome</keyword>
<evidence type="ECO:0000256" key="3">
    <source>
        <dbReference type="ARBA" id="ARBA00022603"/>
    </source>
</evidence>
<dbReference type="InterPro" id="IPR050447">
    <property type="entry name" value="Erg6_SMT_methyltransf"/>
</dbReference>
<evidence type="ECO:0000256" key="6">
    <source>
        <dbReference type="PROSITE-ProRule" id="PRU00914"/>
    </source>
</evidence>
<dbReference type="GO" id="GO:0009820">
    <property type="term" value="P:alkaloid metabolic process"/>
    <property type="evidence" value="ECO:0007669"/>
    <property type="project" value="UniProtKB-KW"/>
</dbReference>
<dbReference type="CDD" id="cd02440">
    <property type="entry name" value="AdoMet_MTases"/>
    <property type="match status" value="1"/>
</dbReference>
<dbReference type="Gene3D" id="3.40.50.150">
    <property type="entry name" value="Vaccinia Virus protein VP39"/>
    <property type="match status" value="1"/>
</dbReference>
<proteinExistence type="inferred from homology"/>
<reference evidence="8 9" key="1">
    <citation type="submission" date="2020-02" db="EMBL/GenBank/DDBJ databases">
        <title>Draft genome sequence of Haematococcus lacustris strain NIES-144.</title>
        <authorList>
            <person name="Morimoto D."/>
            <person name="Nakagawa S."/>
            <person name="Yoshida T."/>
            <person name="Sawayama S."/>
        </authorList>
    </citation>
    <scope>NUCLEOTIDE SEQUENCE [LARGE SCALE GENOMIC DNA]</scope>
    <source>
        <strain evidence="8 9">NIES-144</strain>
    </source>
</reference>
<feature type="unsure residue" description="D or N" evidence="8">
    <location>
        <position position="188"/>
    </location>
</feature>
<dbReference type="AlphaFoldDB" id="A0A6A0AAA3"/>
<evidence type="ECO:0000256" key="1">
    <source>
        <dbReference type="ARBA" id="ARBA00004913"/>
    </source>
</evidence>
<keyword evidence="4 6" id="KW-0808">Transferase</keyword>
<sequence>MQQGLSRSCDAQCCCVTAPRALHTALRPAGPGARWSAARQHQMPAWTRGRSPQQSLDPCCISVGQEYDAWTEEGVLEYYWGEHIHLGTYSEAERAAGYTKKDFKQAKYDFIDEMLAFSGASAPTSILDVGCGFGGTSRHLAKKFRNASVRGITLSPKQVQRGGELAKEQGVTNVTFEVMDALAMQIPDNTYDLVWACESGEHMPDKKKYVEEMVRVLKPGGTLVIACWCQREETPDRPFSSTERKELQFLYDEWAHPYFISYQEFERLMKGTGLMEGVVGEDWTPQTLPSWLHSIWVGVVDPWIVIFKGPAIWYKTVREIVTIVRMHNAFASGLMQYGLIRGQKRADGKLA</sequence>
<dbReference type="PROSITE" id="PS51581">
    <property type="entry name" value="SAM_GTMT"/>
    <property type="match status" value="1"/>
</dbReference>
<accession>A0A6A0AAA3</accession>
<dbReference type="EMBL" id="BLLF01004290">
    <property type="protein sequence ID" value="GFH29323.1"/>
    <property type="molecule type" value="Genomic_DNA"/>
</dbReference>
<name>A0A6A0AAA3_HAELA</name>
<dbReference type="InterPro" id="IPR041698">
    <property type="entry name" value="Methyltransf_25"/>
</dbReference>
<dbReference type="InterPro" id="IPR029063">
    <property type="entry name" value="SAM-dependent_MTases_sf"/>
</dbReference>